<dbReference type="EMBL" id="JBHRTA010000009">
    <property type="protein sequence ID" value="MFC3196699.1"/>
    <property type="molecule type" value="Genomic_DNA"/>
</dbReference>
<comment type="caution">
    <text evidence="1">The sequence shown here is derived from an EMBL/GenBank/DDBJ whole genome shotgun (WGS) entry which is preliminary data.</text>
</comment>
<evidence type="ECO:0000313" key="2">
    <source>
        <dbReference type="Proteomes" id="UP001595526"/>
    </source>
</evidence>
<dbReference type="Pfam" id="PF14135">
    <property type="entry name" value="DUF4302"/>
    <property type="match status" value="1"/>
</dbReference>
<organism evidence="1 2">
    <name type="scientific">Parapedobacter deserti</name>
    <dbReference type="NCBI Taxonomy" id="1912957"/>
    <lineage>
        <taxon>Bacteria</taxon>
        <taxon>Pseudomonadati</taxon>
        <taxon>Bacteroidota</taxon>
        <taxon>Sphingobacteriia</taxon>
        <taxon>Sphingobacteriales</taxon>
        <taxon>Sphingobacteriaceae</taxon>
        <taxon>Parapedobacter</taxon>
    </lineage>
</organism>
<evidence type="ECO:0000313" key="1">
    <source>
        <dbReference type="EMBL" id="MFC3196699.1"/>
    </source>
</evidence>
<protein>
    <submittedName>
        <fullName evidence="1">DUF4302 domain-containing protein</fullName>
    </submittedName>
</protein>
<proteinExistence type="predicted"/>
<gene>
    <name evidence="1" type="ORF">ACFOET_03645</name>
</gene>
<sequence length="440" mass="49052">MSLSLQHFIKWAGPFVALSLMQACSKNEFEGERPDERLNATLEAYDGLLAGASHGWKAHLFPAGGGGYGFLIRFDGRNRVTMLADITDETGNHAKESSYRLRAAMVPSLYFDTYSYIHVLADPDPDVYNGTPGWGLYSDFEFSFVSVSADTIRMKGNLSGSRLELIRASADEAAAYASGSLNSMRQQVTDFFQHRRFSYLEDAMGDVFNTSLNLETKTFSLVYDSAGTIAAKTFGFAFSGQNELVLSDTLRLGRLLIDRLRIDAESGELEATFGNQAFPFWESDAPLFPLIQLWGNAYEAIRVPMEVLYPGNGTEFNARREAFLHQAKSLLGAGTTFPEMRLTIDRREQLLFVNQIVRQNGNNFQSNFVFSYTLDNDGFTFQYEGAVDGNASFLEHAFVPVLEGFLYGKVQFEYDLLTDELRASGESTGLPGFRFVGLLQ</sequence>
<name>A0ABV7JF40_9SPHI</name>
<reference evidence="2" key="1">
    <citation type="journal article" date="2019" name="Int. J. Syst. Evol. Microbiol.">
        <title>The Global Catalogue of Microorganisms (GCM) 10K type strain sequencing project: providing services to taxonomists for standard genome sequencing and annotation.</title>
        <authorList>
            <consortium name="The Broad Institute Genomics Platform"/>
            <consortium name="The Broad Institute Genome Sequencing Center for Infectious Disease"/>
            <person name="Wu L."/>
            <person name="Ma J."/>
        </authorList>
    </citation>
    <scope>NUCLEOTIDE SEQUENCE [LARGE SCALE GENOMIC DNA]</scope>
    <source>
        <strain evidence="2">KCTC 52416</strain>
    </source>
</reference>
<keyword evidence="2" id="KW-1185">Reference proteome</keyword>
<dbReference type="InterPro" id="IPR025396">
    <property type="entry name" value="DUF4302"/>
</dbReference>
<dbReference type="Proteomes" id="UP001595526">
    <property type="component" value="Unassembled WGS sequence"/>
</dbReference>
<accession>A0ABV7JF40</accession>
<dbReference type="RefSeq" id="WP_379019671.1">
    <property type="nucleotide sequence ID" value="NZ_JBHRTA010000009.1"/>
</dbReference>